<dbReference type="InterPro" id="IPR044725">
    <property type="entry name" value="CBSX3_CBS_dom"/>
</dbReference>
<dbReference type="SMART" id="SM00116">
    <property type="entry name" value="CBS"/>
    <property type="match status" value="2"/>
</dbReference>
<dbReference type="Gene3D" id="3.10.580.10">
    <property type="entry name" value="CBS-domain"/>
    <property type="match status" value="1"/>
</dbReference>
<proteinExistence type="predicted"/>
<keyword evidence="5" id="KW-1185">Reference proteome</keyword>
<dbReference type="SUPFAM" id="SSF54631">
    <property type="entry name" value="CBS-domain pair"/>
    <property type="match status" value="1"/>
</dbReference>
<sequence>MLRVSYVLAFKNKEVWTIGPEEPVLAAIQIMADKHIGALPVMRDQELVGIVSERDYARKVILLGRSSSDTPVWQIMSSPVKTVSPDEAVHRCMELMTEHRIRHLPVLEKNRLVGMISIGDLVKAVIEEQQQTITQLERYIAG</sequence>
<dbReference type="Pfam" id="PF00571">
    <property type="entry name" value="CBS"/>
    <property type="match status" value="2"/>
</dbReference>
<evidence type="ECO:0000256" key="2">
    <source>
        <dbReference type="PROSITE-ProRule" id="PRU00703"/>
    </source>
</evidence>
<dbReference type="PANTHER" id="PTHR43080:SF2">
    <property type="entry name" value="CBS DOMAIN-CONTAINING PROTEIN"/>
    <property type="match status" value="1"/>
</dbReference>
<comment type="caution">
    <text evidence="4">The sequence shown here is derived from an EMBL/GenBank/DDBJ whole genome shotgun (WGS) entry which is preliminary data.</text>
</comment>
<dbReference type="EMBL" id="JAEVLS010000001">
    <property type="protein sequence ID" value="MBM0104206.1"/>
    <property type="molecule type" value="Genomic_DNA"/>
</dbReference>
<dbReference type="CDD" id="cd04623">
    <property type="entry name" value="CBS_pair_bac_euk"/>
    <property type="match status" value="1"/>
</dbReference>
<feature type="domain" description="CBS" evidence="3">
    <location>
        <begin position="76"/>
        <end position="132"/>
    </location>
</feature>
<dbReference type="RefSeq" id="WP_203166140.1">
    <property type="nucleotide sequence ID" value="NZ_JAEVLS010000001.1"/>
</dbReference>
<dbReference type="PROSITE" id="PS51371">
    <property type="entry name" value="CBS"/>
    <property type="match status" value="2"/>
</dbReference>
<evidence type="ECO:0000313" key="5">
    <source>
        <dbReference type="Proteomes" id="UP000661077"/>
    </source>
</evidence>
<keyword evidence="1 2" id="KW-0129">CBS domain</keyword>
<evidence type="ECO:0000256" key="1">
    <source>
        <dbReference type="ARBA" id="ARBA00023122"/>
    </source>
</evidence>
<dbReference type="InterPro" id="IPR046342">
    <property type="entry name" value="CBS_dom_sf"/>
</dbReference>
<feature type="domain" description="CBS" evidence="3">
    <location>
        <begin position="11"/>
        <end position="67"/>
    </location>
</feature>
<name>A0ABS1WT97_9GAMM</name>
<dbReference type="Proteomes" id="UP000661077">
    <property type="component" value="Unassembled WGS sequence"/>
</dbReference>
<evidence type="ECO:0000313" key="4">
    <source>
        <dbReference type="EMBL" id="MBM0104206.1"/>
    </source>
</evidence>
<dbReference type="InterPro" id="IPR000644">
    <property type="entry name" value="CBS_dom"/>
</dbReference>
<reference evidence="4 5" key="1">
    <citation type="journal article" date="2021" name="Int. J. Syst. Evol. Microbiol.">
        <title>Steroidobacter gossypii sp. nov., isolated from soil of cotton cropping field.</title>
        <authorList>
            <person name="Huang R."/>
            <person name="Yang S."/>
            <person name="Zhen C."/>
            <person name="Liu W."/>
        </authorList>
    </citation>
    <scope>NUCLEOTIDE SEQUENCE [LARGE SCALE GENOMIC DNA]</scope>
    <source>
        <strain evidence="4 5">S1-65</strain>
    </source>
</reference>
<protein>
    <submittedName>
        <fullName evidence="4">CBS domain-containing protein</fullName>
    </submittedName>
</protein>
<organism evidence="4 5">
    <name type="scientific">Steroidobacter gossypii</name>
    <dbReference type="NCBI Taxonomy" id="2805490"/>
    <lineage>
        <taxon>Bacteria</taxon>
        <taxon>Pseudomonadati</taxon>
        <taxon>Pseudomonadota</taxon>
        <taxon>Gammaproteobacteria</taxon>
        <taxon>Steroidobacterales</taxon>
        <taxon>Steroidobacteraceae</taxon>
        <taxon>Steroidobacter</taxon>
    </lineage>
</organism>
<accession>A0ABS1WT97</accession>
<dbReference type="InterPro" id="IPR051257">
    <property type="entry name" value="Diverse_CBS-Domain"/>
</dbReference>
<evidence type="ECO:0000259" key="3">
    <source>
        <dbReference type="PROSITE" id="PS51371"/>
    </source>
</evidence>
<dbReference type="PANTHER" id="PTHR43080">
    <property type="entry name" value="CBS DOMAIN-CONTAINING PROTEIN CBSX3, MITOCHONDRIAL"/>
    <property type="match status" value="1"/>
</dbReference>
<gene>
    <name evidence="4" type="ORF">JM946_05590</name>
</gene>